<reference evidence="3" key="1">
    <citation type="journal article" date="2015" name="Nat. Plants">
        <title>Genome expansion of Arabis alpina linked with retrotransposition and reduced symmetric DNA methylation.</title>
        <authorList>
            <person name="Willing E.M."/>
            <person name="Rawat V."/>
            <person name="Mandakova T."/>
            <person name="Maumus F."/>
            <person name="James G.V."/>
            <person name="Nordstroem K.J."/>
            <person name="Becker C."/>
            <person name="Warthmann N."/>
            <person name="Chica C."/>
            <person name="Szarzynska B."/>
            <person name="Zytnicki M."/>
            <person name="Albani M.C."/>
            <person name="Kiefer C."/>
            <person name="Bergonzi S."/>
            <person name="Castaings L."/>
            <person name="Mateos J.L."/>
            <person name="Berns M.C."/>
            <person name="Bujdoso N."/>
            <person name="Piofczyk T."/>
            <person name="de Lorenzo L."/>
            <person name="Barrero-Sicilia C."/>
            <person name="Mateos I."/>
            <person name="Piednoel M."/>
            <person name="Hagmann J."/>
            <person name="Chen-Min-Tao R."/>
            <person name="Iglesias-Fernandez R."/>
            <person name="Schuster S.C."/>
            <person name="Alonso-Blanco C."/>
            <person name="Roudier F."/>
            <person name="Carbonero P."/>
            <person name="Paz-Ares J."/>
            <person name="Davis S.J."/>
            <person name="Pecinka A."/>
            <person name="Quesneville H."/>
            <person name="Colot V."/>
            <person name="Lysak M.A."/>
            <person name="Weigel D."/>
            <person name="Coupland G."/>
            <person name="Schneeberger K."/>
        </authorList>
    </citation>
    <scope>NUCLEOTIDE SEQUENCE [LARGE SCALE GENOMIC DNA]</scope>
    <source>
        <strain evidence="3">cv. Pajares</strain>
    </source>
</reference>
<feature type="region of interest" description="Disordered" evidence="1">
    <location>
        <begin position="324"/>
        <end position="364"/>
    </location>
</feature>
<name>A0A087GHA7_ARAAL</name>
<dbReference type="AlphaFoldDB" id="A0A087GHA7"/>
<evidence type="ECO:0000256" key="1">
    <source>
        <dbReference type="SAM" id="MobiDB-lite"/>
    </source>
</evidence>
<feature type="region of interest" description="Disordered" evidence="1">
    <location>
        <begin position="11"/>
        <end position="74"/>
    </location>
</feature>
<protein>
    <submittedName>
        <fullName evidence="2">Uncharacterized protein</fullName>
    </submittedName>
</protein>
<evidence type="ECO:0000313" key="3">
    <source>
        <dbReference type="Proteomes" id="UP000029120"/>
    </source>
</evidence>
<keyword evidence="3" id="KW-1185">Reference proteome</keyword>
<gene>
    <name evidence="2" type="ordered locus">AALP_Aa7g109800</name>
</gene>
<dbReference type="Proteomes" id="UP000029120">
    <property type="component" value="Chromosome 7"/>
</dbReference>
<feature type="region of interest" description="Disordered" evidence="1">
    <location>
        <begin position="262"/>
        <end position="284"/>
    </location>
</feature>
<evidence type="ECO:0000313" key="2">
    <source>
        <dbReference type="EMBL" id="KFK29259.1"/>
    </source>
</evidence>
<dbReference type="Gramene" id="KFK29259">
    <property type="protein sequence ID" value="KFK29259"/>
    <property type="gene ID" value="AALP_AA7G109800"/>
</dbReference>
<organism evidence="2 3">
    <name type="scientific">Arabis alpina</name>
    <name type="common">Alpine rock-cress</name>
    <dbReference type="NCBI Taxonomy" id="50452"/>
    <lineage>
        <taxon>Eukaryota</taxon>
        <taxon>Viridiplantae</taxon>
        <taxon>Streptophyta</taxon>
        <taxon>Embryophyta</taxon>
        <taxon>Tracheophyta</taxon>
        <taxon>Spermatophyta</taxon>
        <taxon>Magnoliopsida</taxon>
        <taxon>eudicotyledons</taxon>
        <taxon>Gunneridae</taxon>
        <taxon>Pentapetalae</taxon>
        <taxon>rosids</taxon>
        <taxon>malvids</taxon>
        <taxon>Brassicales</taxon>
        <taxon>Brassicaceae</taxon>
        <taxon>Arabideae</taxon>
        <taxon>Arabis</taxon>
    </lineage>
</organism>
<feature type="compositionally biased region" description="Basic residues" evidence="1">
    <location>
        <begin position="49"/>
        <end position="60"/>
    </location>
</feature>
<proteinExistence type="predicted"/>
<dbReference type="EMBL" id="CM002875">
    <property type="protein sequence ID" value="KFK29259.1"/>
    <property type="molecule type" value="Genomic_DNA"/>
</dbReference>
<feature type="compositionally biased region" description="Basic and acidic residues" evidence="1">
    <location>
        <begin position="262"/>
        <end position="273"/>
    </location>
</feature>
<accession>A0A087GHA7</accession>
<sequence>MRPIRPIYKGPLMCQLGGSVPDELNEPKGLGDASRSKRKGKVDPVNKKAEKKRIAAKAKASKREGFQPSGSATIPPCSAVQKAVNIPQPPLPRAPSLTPLLRSASELSSESSLSKRRRTCQWTFSHVDLVMPFSNAAPHHKATLISLIGGVGVSLPNPDRLSISELIFFDWASDVISVIGTGNRVIGAYEAEVQKREDRIKTLASRSDVDTAWQETSALKKEKQRLEEEVKKRDVHLETASAEIAELRASLEKSHLTVDLQRKERDGARHRANEIASGSSARSARHSCSARISLEYELPPGLLENYAKEEEEYLAKVESFDADSLGDDIMFSTPPPPPTGPPRDVASRVPEGINEHGSFLSPPR</sequence>